<protein>
    <recommendedName>
        <fullName evidence="4">Gnk2-homologous domain-containing protein</fullName>
    </recommendedName>
</protein>
<dbReference type="OrthoDB" id="688481at2759"/>
<feature type="signal peptide" evidence="3">
    <location>
        <begin position="1"/>
        <end position="22"/>
    </location>
</feature>
<dbReference type="PANTHER" id="PTHR32099">
    <property type="entry name" value="CYSTEINE-RICH REPEAT SECRETORY PROTEIN"/>
    <property type="match status" value="1"/>
</dbReference>
<feature type="domain" description="Gnk2-homologous" evidence="4">
    <location>
        <begin position="35"/>
        <end position="140"/>
    </location>
</feature>
<dbReference type="PROSITE" id="PS51473">
    <property type="entry name" value="GNK2"/>
    <property type="match status" value="2"/>
</dbReference>
<feature type="domain" description="Gnk2-homologous" evidence="4">
    <location>
        <begin position="150"/>
        <end position="259"/>
    </location>
</feature>
<evidence type="ECO:0000256" key="2">
    <source>
        <dbReference type="ARBA" id="ARBA00022737"/>
    </source>
</evidence>
<accession>A0A5J9VE00</accession>
<dbReference type="Gramene" id="TVU34175">
    <property type="protein sequence ID" value="TVU34175"/>
    <property type="gene ID" value="EJB05_16005"/>
</dbReference>
<gene>
    <name evidence="5" type="ORF">EJB05_16005</name>
</gene>
<reference evidence="5 6" key="1">
    <citation type="journal article" date="2019" name="Sci. Rep.">
        <title>A high-quality genome of Eragrostis curvula grass provides insights into Poaceae evolution and supports new strategies to enhance forage quality.</title>
        <authorList>
            <person name="Carballo J."/>
            <person name="Santos B.A.C.M."/>
            <person name="Zappacosta D."/>
            <person name="Garbus I."/>
            <person name="Selva J.P."/>
            <person name="Gallo C.A."/>
            <person name="Diaz A."/>
            <person name="Albertini E."/>
            <person name="Caccamo M."/>
            <person name="Echenique V."/>
        </authorList>
    </citation>
    <scope>NUCLEOTIDE SEQUENCE [LARGE SCALE GENOMIC DNA]</scope>
    <source>
        <strain evidence="6">cv. Victoria</strain>
        <tissue evidence="5">Leaf</tissue>
    </source>
</reference>
<keyword evidence="2" id="KW-0677">Repeat</keyword>
<evidence type="ECO:0000313" key="6">
    <source>
        <dbReference type="Proteomes" id="UP000324897"/>
    </source>
</evidence>
<dbReference type="InterPro" id="IPR038408">
    <property type="entry name" value="GNK2_sf"/>
</dbReference>
<proteinExistence type="predicted"/>
<sequence>MLLLRSLYVALLTAVLLSSAATSENDGEVTAEVNPLYYRCREDGGRYAPGSTYLSNLKALYGVLVAKASTSNFASGAVGEAPDAVYGVVLCRGDYGGAPCAESLQKAFANAVDKGFVCPLYKDVTIYYDQHMLRFSGDDFRRRNVSGNSNRPAWVAWNMNNVTGAAGRSYGEKVRTLASAIVDAAARSPDRYATGEVWFGREDVSKVYGLMQCWPEFTAEDCRSCLADLVSLMPEWFSNSSTVITVSAEGFLASDSQAQNELEEWTKLLAAEIGSMFSLFTLSEIINATDNFSEAKRLGEGAFGPVYRVRR</sequence>
<dbReference type="Pfam" id="PF01657">
    <property type="entry name" value="Stress-antifung"/>
    <property type="match status" value="2"/>
</dbReference>
<dbReference type="PANTHER" id="PTHR32099:SF42">
    <property type="entry name" value="CYSTEINE-RICH RECEPTOR-LIKE PROTEIN KINASE 9-RELATED"/>
    <property type="match status" value="1"/>
</dbReference>
<evidence type="ECO:0000313" key="5">
    <source>
        <dbReference type="EMBL" id="TVU34175.1"/>
    </source>
</evidence>
<dbReference type="EMBL" id="RWGY01000009">
    <property type="protein sequence ID" value="TVU34175.1"/>
    <property type="molecule type" value="Genomic_DNA"/>
</dbReference>
<dbReference type="AlphaFoldDB" id="A0A5J9VE00"/>
<dbReference type="InterPro" id="IPR002902">
    <property type="entry name" value="GNK2"/>
</dbReference>
<name>A0A5J9VE00_9POAL</name>
<comment type="caution">
    <text evidence="5">The sequence shown here is derived from an EMBL/GenBank/DDBJ whole genome shotgun (WGS) entry which is preliminary data.</text>
</comment>
<dbReference type="Proteomes" id="UP000324897">
    <property type="component" value="Unassembled WGS sequence"/>
</dbReference>
<feature type="chain" id="PRO_5023845573" description="Gnk2-homologous domain-containing protein" evidence="3">
    <location>
        <begin position="23"/>
        <end position="311"/>
    </location>
</feature>
<dbReference type="Gene3D" id="3.30.430.20">
    <property type="entry name" value="Gnk2 domain, C-X8-C-X2-C motif"/>
    <property type="match status" value="2"/>
</dbReference>
<organism evidence="5 6">
    <name type="scientific">Eragrostis curvula</name>
    <name type="common">weeping love grass</name>
    <dbReference type="NCBI Taxonomy" id="38414"/>
    <lineage>
        <taxon>Eukaryota</taxon>
        <taxon>Viridiplantae</taxon>
        <taxon>Streptophyta</taxon>
        <taxon>Embryophyta</taxon>
        <taxon>Tracheophyta</taxon>
        <taxon>Spermatophyta</taxon>
        <taxon>Magnoliopsida</taxon>
        <taxon>Liliopsida</taxon>
        <taxon>Poales</taxon>
        <taxon>Poaceae</taxon>
        <taxon>PACMAD clade</taxon>
        <taxon>Chloridoideae</taxon>
        <taxon>Eragrostideae</taxon>
        <taxon>Eragrostidinae</taxon>
        <taxon>Eragrostis</taxon>
    </lineage>
</organism>
<evidence type="ECO:0000259" key="4">
    <source>
        <dbReference type="PROSITE" id="PS51473"/>
    </source>
</evidence>
<evidence type="ECO:0000256" key="3">
    <source>
        <dbReference type="SAM" id="SignalP"/>
    </source>
</evidence>
<dbReference type="Gene3D" id="3.30.200.20">
    <property type="entry name" value="Phosphorylase Kinase, domain 1"/>
    <property type="match status" value="1"/>
</dbReference>
<feature type="non-terminal residue" evidence="5">
    <location>
        <position position="1"/>
    </location>
</feature>
<keyword evidence="6" id="KW-1185">Reference proteome</keyword>
<keyword evidence="1 3" id="KW-0732">Signal</keyword>
<dbReference type="CDD" id="cd23509">
    <property type="entry name" value="Gnk2-like"/>
    <property type="match status" value="2"/>
</dbReference>
<evidence type="ECO:0000256" key="1">
    <source>
        <dbReference type="ARBA" id="ARBA00022729"/>
    </source>
</evidence>